<evidence type="ECO:0000313" key="17">
    <source>
        <dbReference type="EnsemblMetazoa" id="XP_030843358"/>
    </source>
</evidence>
<dbReference type="GO" id="GO:0007155">
    <property type="term" value="P:cell adhesion"/>
    <property type="evidence" value="ECO:0007669"/>
    <property type="project" value="UniProtKB-KW"/>
</dbReference>
<feature type="signal peptide" evidence="15">
    <location>
        <begin position="1"/>
        <end position="32"/>
    </location>
</feature>
<dbReference type="OrthoDB" id="676979at2759"/>
<feature type="transmembrane region" description="Helical" evidence="14">
    <location>
        <begin position="730"/>
        <end position="751"/>
    </location>
</feature>
<feature type="domain" description="TIR" evidence="16">
    <location>
        <begin position="783"/>
        <end position="925"/>
    </location>
</feature>
<dbReference type="Proteomes" id="UP000007110">
    <property type="component" value="Unassembled WGS sequence"/>
</dbReference>
<keyword evidence="10 14" id="KW-0472">Membrane</keyword>
<evidence type="ECO:0000256" key="11">
    <source>
        <dbReference type="ARBA" id="ARBA00023170"/>
    </source>
</evidence>
<evidence type="ECO:0000256" key="9">
    <source>
        <dbReference type="ARBA" id="ARBA00022989"/>
    </source>
</evidence>
<evidence type="ECO:0000256" key="12">
    <source>
        <dbReference type="ARBA" id="ARBA00023180"/>
    </source>
</evidence>
<evidence type="ECO:0000256" key="4">
    <source>
        <dbReference type="ARBA" id="ARBA00022614"/>
    </source>
</evidence>
<dbReference type="Pfam" id="PF13306">
    <property type="entry name" value="LRR_5"/>
    <property type="match status" value="1"/>
</dbReference>
<dbReference type="SMART" id="SM00365">
    <property type="entry name" value="LRR_SD22"/>
    <property type="match status" value="8"/>
</dbReference>
<evidence type="ECO:0000256" key="10">
    <source>
        <dbReference type="ARBA" id="ARBA00023136"/>
    </source>
</evidence>
<dbReference type="PANTHER" id="PTHR24368">
    <property type="entry name" value="AMPHOTERIN-INDUCED PROTEIN"/>
    <property type="match status" value="1"/>
</dbReference>
<dbReference type="Pfam" id="PF13676">
    <property type="entry name" value="TIR_2"/>
    <property type="match status" value="1"/>
</dbReference>
<feature type="chain" id="PRO_5029654803" description="TIR domain-containing protein" evidence="15">
    <location>
        <begin position="33"/>
        <end position="937"/>
    </location>
</feature>
<evidence type="ECO:0000256" key="13">
    <source>
        <dbReference type="ARBA" id="ARBA00023319"/>
    </source>
</evidence>
<dbReference type="OMA" id="ANMANHT"/>
<keyword evidence="11" id="KW-0675">Receptor</keyword>
<keyword evidence="18" id="KW-1185">Reference proteome</keyword>
<reference evidence="18" key="1">
    <citation type="submission" date="2015-02" db="EMBL/GenBank/DDBJ databases">
        <title>Genome sequencing for Strongylocentrotus purpuratus.</title>
        <authorList>
            <person name="Murali S."/>
            <person name="Liu Y."/>
            <person name="Vee V."/>
            <person name="English A."/>
            <person name="Wang M."/>
            <person name="Skinner E."/>
            <person name="Han Y."/>
            <person name="Muzny D.M."/>
            <person name="Worley K.C."/>
            <person name="Gibbs R.A."/>
        </authorList>
    </citation>
    <scope>NUCLEOTIDE SEQUENCE</scope>
</reference>
<dbReference type="InterPro" id="IPR032675">
    <property type="entry name" value="LRR_dom_sf"/>
</dbReference>
<evidence type="ECO:0000256" key="15">
    <source>
        <dbReference type="SAM" id="SignalP"/>
    </source>
</evidence>
<keyword evidence="12" id="KW-0325">Glycoprotein</keyword>
<dbReference type="PROSITE" id="PS50104">
    <property type="entry name" value="TIR"/>
    <property type="match status" value="1"/>
</dbReference>
<dbReference type="InParanoid" id="A0A7M7NYN6"/>
<dbReference type="InterPro" id="IPR000483">
    <property type="entry name" value="Cys-rich_flank_reg_C"/>
</dbReference>
<dbReference type="SUPFAM" id="SSF52058">
    <property type="entry name" value="L domain-like"/>
    <property type="match status" value="2"/>
</dbReference>
<keyword evidence="6 15" id="KW-0732">Signal</keyword>
<keyword evidence="7" id="KW-0677">Repeat</keyword>
<protein>
    <recommendedName>
        <fullName evidence="16">TIR domain-containing protein</fullName>
    </recommendedName>
</protein>
<evidence type="ECO:0000256" key="6">
    <source>
        <dbReference type="ARBA" id="ARBA00022729"/>
    </source>
</evidence>
<keyword evidence="4" id="KW-0433">Leucine-rich repeat</keyword>
<comment type="similarity">
    <text evidence="3">Belongs to the Toll-like receptor family.</text>
</comment>
<dbReference type="GO" id="GO:0005886">
    <property type="term" value="C:plasma membrane"/>
    <property type="evidence" value="ECO:0007669"/>
    <property type="project" value="UniProtKB-SubCell"/>
</dbReference>
<dbReference type="PROSITE" id="PS51450">
    <property type="entry name" value="LRR"/>
    <property type="match status" value="2"/>
</dbReference>
<dbReference type="Gene3D" id="3.80.10.10">
    <property type="entry name" value="Ribonuclease Inhibitor"/>
    <property type="match status" value="3"/>
</dbReference>
<keyword evidence="8" id="KW-0130">Cell adhesion</keyword>
<dbReference type="PANTHER" id="PTHR24368:SF210">
    <property type="entry name" value="SURFACE ANTIGEN BSPA-LIKE"/>
    <property type="match status" value="1"/>
</dbReference>
<dbReference type="SUPFAM" id="SSF52200">
    <property type="entry name" value="Toll/Interleukin receptor TIR domain"/>
    <property type="match status" value="1"/>
</dbReference>
<name>A0A7M7NYN6_STRPU</name>
<accession>A0A7M7NYN6</accession>
<keyword evidence="13" id="KW-0393">Immunoglobulin domain</keyword>
<dbReference type="InterPro" id="IPR001611">
    <property type="entry name" value="Leu-rich_rpt"/>
</dbReference>
<dbReference type="GeneID" id="587614"/>
<evidence type="ECO:0000256" key="5">
    <source>
        <dbReference type="ARBA" id="ARBA00022692"/>
    </source>
</evidence>
<evidence type="ECO:0000313" key="18">
    <source>
        <dbReference type="Proteomes" id="UP000007110"/>
    </source>
</evidence>
<dbReference type="FunFam" id="3.80.10.10:FF:001360">
    <property type="entry name" value="Uncharacterized protein"/>
    <property type="match status" value="1"/>
</dbReference>
<evidence type="ECO:0000256" key="1">
    <source>
        <dbReference type="ARBA" id="ARBA00004251"/>
    </source>
</evidence>
<dbReference type="Pfam" id="PF13855">
    <property type="entry name" value="LRR_8"/>
    <property type="match status" value="5"/>
</dbReference>
<evidence type="ECO:0000256" key="14">
    <source>
        <dbReference type="SAM" id="Phobius"/>
    </source>
</evidence>
<dbReference type="SMART" id="SM00082">
    <property type="entry name" value="LRRCT"/>
    <property type="match status" value="1"/>
</dbReference>
<dbReference type="InterPro" id="IPR026906">
    <property type="entry name" value="LRR_5"/>
</dbReference>
<dbReference type="InterPro" id="IPR000157">
    <property type="entry name" value="TIR_dom"/>
</dbReference>
<dbReference type="InterPro" id="IPR035897">
    <property type="entry name" value="Toll_tir_struct_dom_sf"/>
</dbReference>
<dbReference type="InterPro" id="IPR031283">
    <property type="entry name" value="AMIGO"/>
</dbReference>
<dbReference type="InterPro" id="IPR003591">
    <property type="entry name" value="Leu-rich_rpt_typical-subtyp"/>
</dbReference>
<evidence type="ECO:0000256" key="3">
    <source>
        <dbReference type="ARBA" id="ARBA00009634"/>
    </source>
</evidence>
<evidence type="ECO:0000259" key="16">
    <source>
        <dbReference type="PROSITE" id="PS50104"/>
    </source>
</evidence>
<dbReference type="GO" id="GO:0007165">
    <property type="term" value="P:signal transduction"/>
    <property type="evidence" value="ECO:0007669"/>
    <property type="project" value="InterPro"/>
</dbReference>
<comment type="subcellular location">
    <subcellularLocation>
        <location evidence="1">Cell membrane</location>
        <topology evidence="1">Single-pass type I membrane protein</topology>
    </subcellularLocation>
</comment>
<evidence type="ECO:0000256" key="7">
    <source>
        <dbReference type="ARBA" id="ARBA00022737"/>
    </source>
</evidence>
<sequence length="937" mass="107075">MAANMANHTPRLISVLVALGFVFLCLLPSMKTAPIAESHRNRTKCRFINSSHERTVNCENSGLQNVPDGLPREATVLNLYGNNITILHNASFKDVPNLVTLIASNNPLSVIETETMWSLPKLGTLILNFCNLQTVSPLLFVKNILLTKLYLTGNQLSDVPCETLAVLTRLPSMDLRQNKIQGLNFDGCSRWHNLTRIDLFQNLVEKIHKRDFLALQNASIKYFSLISNKIKNLPNRVFYHLNSVQSLRLDDNLMTSFDIQPFLGMGSIEELSVFGCEIHHLLPLGNASYHFDNYPFISILDMRCNSIENVPADSYWGFTKLQALFLTHNKIKTFGNQSFCKLQSLTELDISYNKIAALTPHTFACLSSLTKLNVSENLIQTISPKSFTGMPSITSIFLSHNKITNLNSYKRLWTLTTLLMLDLSFNDIKSIFPRRMNGLSNLTEFRLSFNPVYQYSPSAFEDLRSLQRLYLSNQKTIFLQDTFQQLHTVLFLCISNTRIEISGDSIEQFVNMTHLHELRMEKAQLTGSHLYDVVNNQSLFTGLHALKRLRLKDNDLHSLDSRVFYNLSKLYYLDMTNSNIHVLRHGVFHPLSSLADLRLSGNKLAEIAGDTFHGLSYLYFFNLQNNGLRGLEVTTFAQNPKLKILLLSGNQISIIKPGTVLPSNSSLRLDVSRNPFTCTCSLTWFRQWLHSANIDLKNADQTLCSGTSLKEFADKPILSFHPEDHCGVNIILIVVLSFSGVLVGVMALLVYNKRLWLNHKIFLLKLAIVGYTEMEEDFNAGNYRHHLNLMFQETEEEWVNQVMKPALEERLPHLQNIIYGDEDLHLGMYYINALYDAIDNSFKTVLLLSNQSVNDAWTMTKLRMALEHINDTGLDKVILIFVEDIEDENMPYLVRLFLSRNRPYMLWTEDEDGQELFWVQFEKSTRANRAINNAIPL</sequence>
<dbReference type="EnsemblMetazoa" id="XM_030987498">
    <property type="protein sequence ID" value="XP_030843358"/>
    <property type="gene ID" value="LOC587614"/>
</dbReference>
<dbReference type="RefSeq" id="XP_030843358.1">
    <property type="nucleotide sequence ID" value="XM_030987498.1"/>
</dbReference>
<reference evidence="17" key="2">
    <citation type="submission" date="2021-01" db="UniProtKB">
        <authorList>
            <consortium name="EnsemblMetazoa"/>
        </authorList>
    </citation>
    <scope>IDENTIFICATION</scope>
</reference>
<comment type="similarity">
    <text evidence="2">Belongs to the immunoglobulin superfamily. AMIGO family.</text>
</comment>
<keyword evidence="5 14" id="KW-0812">Transmembrane</keyword>
<dbReference type="SMART" id="SM00255">
    <property type="entry name" value="TIR"/>
    <property type="match status" value="1"/>
</dbReference>
<evidence type="ECO:0000256" key="8">
    <source>
        <dbReference type="ARBA" id="ARBA00022889"/>
    </source>
</evidence>
<evidence type="ECO:0000256" key="2">
    <source>
        <dbReference type="ARBA" id="ARBA00005670"/>
    </source>
</evidence>
<dbReference type="SMART" id="SM00369">
    <property type="entry name" value="LRR_TYP"/>
    <property type="match status" value="14"/>
</dbReference>
<dbReference type="AlphaFoldDB" id="A0A7M7NYN6"/>
<organism evidence="17 18">
    <name type="scientific">Strongylocentrotus purpuratus</name>
    <name type="common">Purple sea urchin</name>
    <dbReference type="NCBI Taxonomy" id="7668"/>
    <lineage>
        <taxon>Eukaryota</taxon>
        <taxon>Metazoa</taxon>
        <taxon>Echinodermata</taxon>
        <taxon>Eleutherozoa</taxon>
        <taxon>Echinozoa</taxon>
        <taxon>Echinoidea</taxon>
        <taxon>Euechinoidea</taxon>
        <taxon>Echinacea</taxon>
        <taxon>Camarodonta</taxon>
        <taxon>Echinidea</taxon>
        <taxon>Strongylocentrotidae</taxon>
        <taxon>Strongylocentrotus</taxon>
    </lineage>
</organism>
<dbReference type="Gene3D" id="3.40.50.10140">
    <property type="entry name" value="Toll/interleukin-1 receptor homology (TIR) domain"/>
    <property type="match status" value="1"/>
</dbReference>
<proteinExistence type="inferred from homology"/>
<dbReference type="KEGG" id="spu:587614"/>
<keyword evidence="9 14" id="KW-1133">Transmembrane helix</keyword>